<organism evidence="2 3">
    <name type="scientific">Rhizophagus irregularis (strain DAOM 197198w)</name>
    <name type="common">Glomus intraradices</name>
    <dbReference type="NCBI Taxonomy" id="1432141"/>
    <lineage>
        <taxon>Eukaryota</taxon>
        <taxon>Fungi</taxon>
        <taxon>Fungi incertae sedis</taxon>
        <taxon>Mucoromycota</taxon>
        <taxon>Glomeromycotina</taxon>
        <taxon>Glomeromycetes</taxon>
        <taxon>Glomerales</taxon>
        <taxon>Glomeraceae</taxon>
        <taxon>Rhizophagus</taxon>
    </lineage>
</organism>
<comment type="caution">
    <text evidence="2">The sequence shown here is derived from an EMBL/GenBank/DDBJ whole genome shotgun (WGS) entry which is preliminary data.</text>
</comment>
<dbReference type="AlphaFoldDB" id="A0A015LIS5"/>
<dbReference type="Proteomes" id="UP000022910">
    <property type="component" value="Unassembled WGS sequence"/>
</dbReference>
<keyword evidence="1" id="KW-0812">Transmembrane</keyword>
<dbReference type="NCBIfam" id="NF041646">
    <property type="entry name" value="VC0807_fam"/>
    <property type="match status" value="1"/>
</dbReference>
<protein>
    <submittedName>
        <fullName evidence="2">Uncharacterized protein</fullName>
    </submittedName>
</protein>
<gene>
    <name evidence="2" type="ORF">RirG_067930</name>
</gene>
<sequence>MSVERGQTTSSSTSQDKVPGQSKLKTILRVVLMILLEFALPIVLYYVLRIFMQEIWAFLISGVPPFIIAIYGLVGRKRVEIIGVLVLICLIFSAIVSLFYDNPKIQLLQKFMSLNLLPFNIIAMISIIPIKIGTFKMRPLLFYICKDLTTGGSFGSLNSEVVDESWDRNWVSYQYFRRGFIFMTIIWGYGLLSEVLVRAMIIYNLTPVRMSPDKALAASNIIHYVWLAKFALLTLFLVRRMKKQKENLVSASDSDKPPE</sequence>
<reference evidence="2 3" key="1">
    <citation type="submission" date="2014-02" db="EMBL/GenBank/DDBJ databases">
        <title>Single nucleus genome sequencing reveals high similarity among nuclei of an endomycorrhizal fungus.</title>
        <authorList>
            <person name="Lin K."/>
            <person name="Geurts R."/>
            <person name="Zhang Z."/>
            <person name="Limpens E."/>
            <person name="Saunders D.G."/>
            <person name="Mu D."/>
            <person name="Pang E."/>
            <person name="Cao H."/>
            <person name="Cha H."/>
            <person name="Lin T."/>
            <person name="Zhou Q."/>
            <person name="Shang Y."/>
            <person name="Li Y."/>
            <person name="Ivanov S."/>
            <person name="Sharma T."/>
            <person name="Velzen R.V."/>
            <person name="Ruijter N.D."/>
            <person name="Aanen D.K."/>
            <person name="Win J."/>
            <person name="Kamoun S."/>
            <person name="Bisseling T."/>
            <person name="Huang S."/>
        </authorList>
    </citation>
    <scope>NUCLEOTIDE SEQUENCE [LARGE SCALE GENOMIC DNA]</scope>
    <source>
        <strain evidence="3">DAOM197198w</strain>
    </source>
</reference>
<accession>A0A015LIS5</accession>
<feature type="transmembrane region" description="Helical" evidence="1">
    <location>
        <begin position="27"/>
        <end position="48"/>
    </location>
</feature>
<dbReference type="HOGENOM" id="CLU_1031131_0_0_1"/>
<dbReference type="OMA" id="PVDTMVW"/>
<name>A0A015LIS5_RHIIW</name>
<dbReference type="OrthoDB" id="2352759at2759"/>
<dbReference type="EMBL" id="JEMT01015222">
    <property type="protein sequence ID" value="EXX72586.1"/>
    <property type="molecule type" value="Genomic_DNA"/>
</dbReference>
<feature type="transmembrane region" description="Helical" evidence="1">
    <location>
        <begin position="81"/>
        <end position="100"/>
    </location>
</feature>
<evidence type="ECO:0000256" key="1">
    <source>
        <dbReference type="SAM" id="Phobius"/>
    </source>
</evidence>
<feature type="transmembrane region" description="Helical" evidence="1">
    <location>
        <begin position="54"/>
        <end position="74"/>
    </location>
</feature>
<feature type="transmembrane region" description="Helical" evidence="1">
    <location>
        <begin position="180"/>
        <end position="201"/>
    </location>
</feature>
<feature type="transmembrane region" description="Helical" evidence="1">
    <location>
        <begin position="221"/>
        <end position="238"/>
    </location>
</feature>
<keyword evidence="1" id="KW-0472">Membrane</keyword>
<evidence type="ECO:0000313" key="2">
    <source>
        <dbReference type="EMBL" id="EXX72586.1"/>
    </source>
</evidence>
<proteinExistence type="predicted"/>
<keyword evidence="3" id="KW-1185">Reference proteome</keyword>
<feature type="transmembrane region" description="Helical" evidence="1">
    <location>
        <begin position="112"/>
        <end position="130"/>
    </location>
</feature>
<evidence type="ECO:0000313" key="3">
    <source>
        <dbReference type="Proteomes" id="UP000022910"/>
    </source>
</evidence>
<keyword evidence="1" id="KW-1133">Transmembrane helix</keyword>